<evidence type="ECO:0000313" key="2">
    <source>
        <dbReference type="EMBL" id="MBA8957098.1"/>
    </source>
</evidence>
<sequence length="134" mass="14269">MSGETDLAKLLAGLDPELHAGEYVFVTSPDRSTPPDVEPLLIFEEPEGRTLVLPRERAEAAGLESAFPSAWIVLRIHSALEAVGMMAAISTALAGAGISCNVVSAYHHDHLFVPRDRADEAVAILRGLGRDGAR</sequence>
<dbReference type="SUPFAM" id="SSF55021">
    <property type="entry name" value="ACT-like"/>
    <property type="match status" value="2"/>
</dbReference>
<protein>
    <recommendedName>
        <fullName evidence="1">DUF2241 domain-containing protein</fullName>
    </recommendedName>
</protein>
<dbReference type="Pfam" id="PF10000">
    <property type="entry name" value="ACT_3"/>
    <property type="match status" value="1"/>
</dbReference>
<dbReference type="RefSeq" id="WP_182848955.1">
    <property type="nucleotide sequence ID" value="NZ_BAAALP010000019.1"/>
</dbReference>
<comment type="caution">
    <text evidence="2">The sequence shown here is derived from an EMBL/GenBank/DDBJ whole genome shotgun (WGS) entry which is preliminary data.</text>
</comment>
<dbReference type="InterPro" id="IPR018717">
    <property type="entry name" value="DUF2241"/>
</dbReference>
<organism evidence="2 3">
    <name type="scientific">Actinomadura namibiensis</name>
    <dbReference type="NCBI Taxonomy" id="182080"/>
    <lineage>
        <taxon>Bacteria</taxon>
        <taxon>Bacillati</taxon>
        <taxon>Actinomycetota</taxon>
        <taxon>Actinomycetes</taxon>
        <taxon>Streptosporangiales</taxon>
        <taxon>Thermomonosporaceae</taxon>
        <taxon>Actinomadura</taxon>
    </lineage>
</organism>
<proteinExistence type="predicted"/>
<dbReference type="PANTHER" id="PTHR39199">
    <property type="entry name" value="BLR5128 PROTEIN"/>
    <property type="match status" value="1"/>
</dbReference>
<dbReference type="AlphaFoldDB" id="A0A7W3LZK4"/>
<keyword evidence="3" id="KW-1185">Reference proteome</keyword>
<dbReference type="EMBL" id="JACJIA010000020">
    <property type="protein sequence ID" value="MBA8957098.1"/>
    <property type="molecule type" value="Genomic_DNA"/>
</dbReference>
<dbReference type="Gene3D" id="3.30.2130.10">
    <property type="entry name" value="VC0802-like"/>
    <property type="match status" value="1"/>
</dbReference>
<gene>
    <name evidence="2" type="ORF">HNR61_008789</name>
</gene>
<accession>A0A7W3LZK4</accession>
<dbReference type="Proteomes" id="UP000572680">
    <property type="component" value="Unassembled WGS sequence"/>
</dbReference>
<evidence type="ECO:0000313" key="3">
    <source>
        <dbReference type="Proteomes" id="UP000572680"/>
    </source>
</evidence>
<dbReference type="PANTHER" id="PTHR39199:SF1">
    <property type="entry name" value="BLR5128 PROTEIN"/>
    <property type="match status" value="1"/>
</dbReference>
<evidence type="ECO:0000259" key="1">
    <source>
        <dbReference type="Pfam" id="PF10000"/>
    </source>
</evidence>
<dbReference type="InterPro" id="IPR045865">
    <property type="entry name" value="ACT-like_dom_sf"/>
</dbReference>
<name>A0A7W3LZK4_ACTNM</name>
<feature type="domain" description="DUF2241" evidence="1">
    <location>
        <begin position="2"/>
        <end position="69"/>
    </location>
</feature>
<reference evidence="2 3" key="1">
    <citation type="submission" date="2020-08" db="EMBL/GenBank/DDBJ databases">
        <title>Genomic Encyclopedia of Type Strains, Phase IV (KMG-IV): sequencing the most valuable type-strain genomes for metagenomic binning, comparative biology and taxonomic classification.</title>
        <authorList>
            <person name="Goeker M."/>
        </authorList>
    </citation>
    <scope>NUCLEOTIDE SEQUENCE [LARGE SCALE GENOMIC DNA]</scope>
    <source>
        <strain evidence="2 3">DSM 44197</strain>
    </source>
</reference>